<name>A0ABR5IBD3_9ACTN</name>
<gene>
    <name evidence="1" type="ORF">ABW18_11365</name>
</gene>
<dbReference type="Proteomes" id="UP000037247">
    <property type="component" value="Unassembled WGS sequence"/>
</dbReference>
<dbReference type="RefSeq" id="WP_049699107.1">
    <property type="nucleotide sequence ID" value="NZ_LDTZ01000017.1"/>
</dbReference>
<reference evidence="1 2" key="1">
    <citation type="submission" date="2015-05" db="EMBL/GenBank/DDBJ databases">
        <title>Draft genome sequence of the bacterium Gordonia jacobaea a new member of the Gordonia genus.</title>
        <authorList>
            <person name="Jimenez-Galisteo G."/>
            <person name="Dominguez A."/>
            <person name="Munoz E."/>
            <person name="Vinas M."/>
        </authorList>
    </citation>
    <scope>NUCLEOTIDE SEQUENCE [LARGE SCALE GENOMIC DNA]</scope>
    <source>
        <strain evidence="2">mv1</strain>
    </source>
</reference>
<evidence type="ECO:0008006" key="3">
    <source>
        <dbReference type="Google" id="ProtNLM"/>
    </source>
</evidence>
<evidence type="ECO:0000313" key="2">
    <source>
        <dbReference type="Proteomes" id="UP000037247"/>
    </source>
</evidence>
<accession>A0ABR5IBD3</accession>
<evidence type="ECO:0000313" key="1">
    <source>
        <dbReference type="EMBL" id="KNA90928.1"/>
    </source>
</evidence>
<proteinExistence type="predicted"/>
<keyword evidence="2" id="KW-1185">Reference proteome</keyword>
<sequence>MTDFFTMPGGVVNLQSEDGIANLGGTERSSMAYVQPPGNTKDDGGTVRFNTIDWERRAKVAAEGVAGLEAAARHLRKVGTSNYFGDLVEGIEVFNRLVALVTSAHSTLTENVDSLSVLARECKSAGEGLAEADLSSSRELKA</sequence>
<dbReference type="EMBL" id="LDTZ01000017">
    <property type="protein sequence ID" value="KNA90928.1"/>
    <property type="molecule type" value="Genomic_DNA"/>
</dbReference>
<organism evidence="1 2">
    <name type="scientific">Gordonia jacobaea</name>
    <dbReference type="NCBI Taxonomy" id="122202"/>
    <lineage>
        <taxon>Bacteria</taxon>
        <taxon>Bacillati</taxon>
        <taxon>Actinomycetota</taxon>
        <taxon>Actinomycetes</taxon>
        <taxon>Mycobacteriales</taxon>
        <taxon>Gordoniaceae</taxon>
        <taxon>Gordonia</taxon>
    </lineage>
</organism>
<comment type="caution">
    <text evidence="1">The sequence shown here is derived from an EMBL/GenBank/DDBJ whole genome shotgun (WGS) entry which is preliminary data.</text>
</comment>
<protein>
    <recommendedName>
        <fullName evidence="3">ESX-1 secretion-associated protein</fullName>
    </recommendedName>
</protein>